<evidence type="ECO:0000313" key="5">
    <source>
        <dbReference type="Proteomes" id="UP000053328"/>
    </source>
</evidence>
<protein>
    <recommendedName>
        <fullName evidence="3">Xylanolytic transcriptional activator regulatory domain-containing protein</fullName>
    </recommendedName>
</protein>
<dbReference type="InterPro" id="IPR050987">
    <property type="entry name" value="AtrR-like"/>
</dbReference>
<dbReference type="GeneID" id="27328141"/>
<dbReference type="AlphaFoldDB" id="A0A0D2BNK4"/>
<dbReference type="Proteomes" id="UP000053328">
    <property type="component" value="Unassembled WGS sequence"/>
</dbReference>
<dbReference type="HOGENOM" id="CLU_016058_0_1_1"/>
<dbReference type="EMBL" id="KN847492">
    <property type="protein sequence ID" value="KIW20483.1"/>
    <property type="molecule type" value="Genomic_DNA"/>
</dbReference>
<proteinExistence type="predicted"/>
<reference evidence="4 5" key="1">
    <citation type="submission" date="2015-01" db="EMBL/GenBank/DDBJ databases">
        <title>The Genome Sequence of Exophiala spinifera CBS89968.</title>
        <authorList>
            <consortium name="The Broad Institute Genomics Platform"/>
            <person name="Cuomo C."/>
            <person name="de Hoog S."/>
            <person name="Gorbushina A."/>
            <person name="Stielow B."/>
            <person name="Teixiera M."/>
            <person name="Abouelleil A."/>
            <person name="Chapman S.B."/>
            <person name="Priest M."/>
            <person name="Young S.K."/>
            <person name="Wortman J."/>
            <person name="Nusbaum C."/>
            <person name="Birren B."/>
        </authorList>
    </citation>
    <scope>NUCLEOTIDE SEQUENCE [LARGE SCALE GENOMIC DNA]</scope>
    <source>
        <strain evidence="4 5">CBS 89968</strain>
    </source>
</reference>
<keyword evidence="5" id="KW-1185">Reference proteome</keyword>
<evidence type="ECO:0000259" key="3">
    <source>
        <dbReference type="SMART" id="SM00906"/>
    </source>
</evidence>
<dbReference type="GO" id="GO:0008270">
    <property type="term" value="F:zinc ion binding"/>
    <property type="evidence" value="ECO:0007669"/>
    <property type="project" value="InterPro"/>
</dbReference>
<evidence type="ECO:0000256" key="2">
    <source>
        <dbReference type="SAM" id="MobiDB-lite"/>
    </source>
</evidence>
<dbReference type="PANTHER" id="PTHR46910:SF25">
    <property type="entry name" value="ABC-TRANSPORTER-REGULATING TRANSCRIPTION FACTOR"/>
    <property type="match status" value="1"/>
</dbReference>
<dbReference type="GO" id="GO:0006351">
    <property type="term" value="P:DNA-templated transcription"/>
    <property type="evidence" value="ECO:0007669"/>
    <property type="project" value="InterPro"/>
</dbReference>
<evidence type="ECO:0000313" key="4">
    <source>
        <dbReference type="EMBL" id="KIW20483.1"/>
    </source>
</evidence>
<dbReference type="Pfam" id="PF04082">
    <property type="entry name" value="Fungal_trans"/>
    <property type="match status" value="1"/>
</dbReference>
<dbReference type="STRING" id="91928.A0A0D2BNK4"/>
<dbReference type="OrthoDB" id="39175at2759"/>
<dbReference type="GO" id="GO:0003677">
    <property type="term" value="F:DNA binding"/>
    <property type="evidence" value="ECO:0007669"/>
    <property type="project" value="InterPro"/>
</dbReference>
<sequence length="675" mass="75228">MSMPVHRVFPMSDNHEREPQLGLHMAHERQDVSIFGSANVAVRTPEGSSNRRCELSVPGATSSSGLAGRTGLPEQERGLPENQQSCQTQATQITATSAFGALSSPSNEVEPGSTDAGPFGKEDLTPPAHIFHWEHQGPASCLSLCSAPAASWVRQRTGSSDFTHVARELVIGWTRRCKVPSRSLLLGQQKEPEADTAWRYCTAYFDESFESVYGFVDRSEFFLYLNAHFRKDNSIANDPAWHALRNTVYASGCRIVLSKDDSLRYSDIQKEAWSYFQNAMSVHTELLFTFTSLMAVRALIAMTFFTEGLGSPALQYMLCSNAVRLAQSKGLHRQPAPSWHIDEDQINNQSWLFWAIFYSEKSLALRTSRPSAIYDEEVSCQIPTKAIPGSTEADVSLFTFVIKHAQIASRISRRLASFGSLHQPKRDLWAIAGELQDQLNRWKESLPVDLRPRPAIQMSRLPSYSQSSSPRSLAILSLQLGYYASIVALYTPFMNPWISKALGENDAIPEQEFEAATNDVADAARNLITLSTQIEVTAASPQWSAFTYPLIGVTNLFIHILKEPNLASARVDLALLDVAAGHYGRVELITESDMTFSFARKLAEIARKAVEKASVSAEGKGVENGGNHEVREERDDENLDSTLNWPQTEDWVNMDFTLEDWSFLQPMLVDDFLNL</sequence>
<dbReference type="VEuPathDB" id="FungiDB:PV08_01058"/>
<feature type="domain" description="Xylanolytic transcriptional activator regulatory" evidence="3">
    <location>
        <begin position="315"/>
        <end position="389"/>
    </location>
</feature>
<dbReference type="InterPro" id="IPR007219">
    <property type="entry name" value="XnlR_reg_dom"/>
</dbReference>
<dbReference type="GO" id="GO:0003700">
    <property type="term" value="F:DNA-binding transcription factor activity"/>
    <property type="evidence" value="ECO:0007669"/>
    <property type="project" value="InterPro"/>
</dbReference>
<name>A0A0D2BNK4_9EURO</name>
<dbReference type="SMART" id="SM00906">
    <property type="entry name" value="Fungal_trans"/>
    <property type="match status" value="1"/>
</dbReference>
<organism evidence="4 5">
    <name type="scientific">Exophiala spinifera</name>
    <dbReference type="NCBI Taxonomy" id="91928"/>
    <lineage>
        <taxon>Eukaryota</taxon>
        <taxon>Fungi</taxon>
        <taxon>Dikarya</taxon>
        <taxon>Ascomycota</taxon>
        <taxon>Pezizomycotina</taxon>
        <taxon>Eurotiomycetes</taxon>
        <taxon>Chaetothyriomycetidae</taxon>
        <taxon>Chaetothyriales</taxon>
        <taxon>Herpotrichiellaceae</taxon>
        <taxon>Exophiala</taxon>
    </lineage>
</organism>
<dbReference type="CDD" id="cd12148">
    <property type="entry name" value="fungal_TF_MHR"/>
    <property type="match status" value="1"/>
</dbReference>
<feature type="region of interest" description="Disordered" evidence="2">
    <location>
        <begin position="44"/>
        <end position="89"/>
    </location>
</feature>
<evidence type="ECO:0000256" key="1">
    <source>
        <dbReference type="ARBA" id="ARBA00023242"/>
    </source>
</evidence>
<gene>
    <name evidence="4" type="ORF">PV08_01058</name>
</gene>
<accession>A0A0D2BNK4</accession>
<feature type="region of interest" description="Disordered" evidence="2">
    <location>
        <begin position="616"/>
        <end position="643"/>
    </location>
</feature>
<keyword evidence="1" id="KW-0539">Nucleus</keyword>
<dbReference type="PANTHER" id="PTHR46910">
    <property type="entry name" value="TRANSCRIPTION FACTOR PDR1"/>
    <property type="match status" value="1"/>
</dbReference>
<dbReference type="RefSeq" id="XP_016240699.1">
    <property type="nucleotide sequence ID" value="XM_016375423.1"/>
</dbReference>
<feature type="region of interest" description="Disordered" evidence="2">
    <location>
        <begin position="102"/>
        <end position="121"/>
    </location>
</feature>